<evidence type="ECO:0000313" key="2">
    <source>
        <dbReference type="Proteomes" id="UP000001639"/>
    </source>
</evidence>
<evidence type="ECO:0000313" key="1">
    <source>
        <dbReference type="EMBL" id="AEK82057.1"/>
    </source>
</evidence>
<proteinExistence type="predicted"/>
<protein>
    <submittedName>
        <fullName evidence="1">Uncharacterized protein</fullName>
    </submittedName>
</protein>
<name>G0X575_9CAUD</name>
<dbReference type="OrthoDB" id="36020at10239"/>
<dbReference type="EMBL" id="HM997019">
    <property type="protein sequence ID" value="AEK82057.1"/>
    <property type="molecule type" value="Genomic_DNA"/>
</dbReference>
<dbReference type="GeneID" id="11117609"/>
<reference evidence="1 2" key="1">
    <citation type="journal article" date="2011" name="Arch. Virol.">
        <title>The genome sequence of enterobacterial phage 7-11, which possesses an unusually elongated head.</title>
        <authorList>
            <person name="Kropinski A.M."/>
            <person name="Lingohr E.J."/>
            <person name="Ackermann H.W."/>
        </authorList>
    </citation>
    <scope>NUCLEOTIDE SEQUENCE [LARGE SCALE GENOMIC DNA]</scope>
</reference>
<dbReference type="Proteomes" id="UP000001639">
    <property type="component" value="Segment"/>
</dbReference>
<sequence>MVRAEITHFTPEQYENYKAVKPMMCDLYEHTMKPHSPLPLSPEAINRMKSDPYIKFSDEMLDDFFTIWQNRREYAMGVCLHQKYYCDAGLEQGDIPLEVIANRANHLALYARSINFQQRRWIPKK</sequence>
<keyword evidence="2" id="KW-1185">Reference proteome</keyword>
<organism evidence="1 2">
    <name type="scientific">Salmonella phage 7-11</name>
    <dbReference type="NCBI Taxonomy" id="1054968"/>
    <lineage>
        <taxon>Viruses</taxon>
        <taxon>Duplodnaviria</taxon>
        <taxon>Heunggongvirae</taxon>
        <taxon>Uroviricota</taxon>
        <taxon>Caudoviricetes</taxon>
        <taxon>Grimontviridae</taxon>
        <taxon>Moazamivirus</taxon>
        <taxon>Moazamivirus 711</taxon>
    </lineage>
</organism>
<dbReference type="RefSeq" id="YP_004782517.1">
    <property type="nucleotide sequence ID" value="NC_015938.1"/>
</dbReference>
<dbReference type="KEGG" id="vg:11117609"/>
<accession>G0X575</accession>